<evidence type="ECO:0000313" key="1">
    <source>
        <dbReference type="EMBL" id="AYV80922.1"/>
    </source>
</evidence>
<name>A0A3G5A158_9VIRU</name>
<gene>
    <name evidence="1" type="ORF">Harvfovirus10_20</name>
</gene>
<proteinExistence type="predicted"/>
<sequence length="281" mass="32680">MENREHDEEIESDDDMDNLKDLESFQEMCELAEYGLGEELDSLAKKKYNDPDKILSHKNTMIDKYHLLKLNSNGFLTIGSQPGLIKIIPMSDDVVSKSDEDTCDFVETPLSMNQNIPVNSFIYQQRNFVNGFIEKTILKKILPSLDTYIILLHTIHEKNLSVKISGNYKTKLYKKKQYVFLPNEYNHQVNFCDGFSNHEIWINLSRKIYPLKTDTDINMSTEFDKSEIDTYFPNLQPSLRDSLSDNVYYICLIDPEYGRNQLFEYLFLLLDTDPESGDGSD</sequence>
<dbReference type="EMBL" id="MK072252">
    <property type="protein sequence ID" value="AYV80922.1"/>
    <property type="molecule type" value="Genomic_DNA"/>
</dbReference>
<accession>A0A3G5A158</accession>
<reference evidence="1" key="1">
    <citation type="submission" date="2018-10" db="EMBL/GenBank/DDBJ databases">
        <title>Hidden diversity of soil giant viruses.</title>
        <authorList>
            <person name="Schulz F."/>
            <person name="Alteio L."/>
            <person name="Goudeau D."/>
            <person name="Ryan E.M."/>
            <person name="Malmstrom R.R."/>
            <person name="Blanchard J."/>
            <person name="Woyke T."/>
        </authorList>
    </citation>
    <scope>NUCLEOTIDE SEQUENCE</scope>
    <source>
        <strain evidence="1">HAV1</strain>
    </source>
</reference>
<organism evidence="1">
    <name type="scientific">Harvfovirus sp</name>
    <dbReference type="NCBI Taxonomy" id="2487768"/>
    <lineage>
        <taxon>Viruses</taxon>
        <taxon>Varidnaviria</taxon>
        <taxon>Bamfordvirae</taxon>
        <taxon>Nucleocytoviricota</taxon>
        <taxon>Megaviricetes</taxon>
        <taxon>Imitervirales</taxon>
        <taxon>Mimiviridae</taxon>
        <taxon>Klosneuvirinae</taxon>
    </lineage>
</organism>
<protein>
    <submittedName>
        <fullName evidence="1">Uncharacterized protein</fullName>
    </submittedName>
</protein>